<evidence type="ECO:0000313" key="1">
    <source>
        <dbReference type="Proteomes" id="UP000504615"/>
    </source>
</evidence>
<dbReference type="RefSeq" id="XP_025073508.1">
    <property type="nucleotide sequence ID" value="XM_025217723.1"/>
</dbReference>
<gene>
    <name evidence="2" type="primary">LOC112552459</name>
</gene>
<dbReference type="AlphaFoldDB" id="A0A8N1S675"/>
<accession>A0A8N1S675</accession>
<name>A0A8N1S675_9HYME</name>
<sequence>MLLHIFGTGNARPIPLEGTIRYPKEQRKEMIAKAPKSGVALSNIGAKKVKHFSTAAHARLSASTKPNCAMFREQRNRWFFMTNDNYGATSLFNVNLCFSIADLHLPLHARS</sequence>
<dbReference type="Proteomes" id="UP000504615">
    <property type="component" value="Unplaced"/>
</dbReference>
<dbReference type="GeneID" id="112552459"/>
<reference evidence="2" key="1">
    <citation type="submission" date="2025-08" db="UniProtKB">
        <authorList>
            <consortium name="RefSeq"/>
        </authorList>
    </citation>
    <scope>IDENTIFICATION</scope>
</reference>
<protein>
    <submittedName>
        <fullName evidence="2">Uncharacterized protein LOC112552459</fullName>
    </submittedName>
</protein>
<proteinExistence type="predicted"/>
<evidence type="ECO:0000313" key="2">
    <source>
        <dbReference type="RefSeq" id="XP_025073508.1"/>
    </source>
</evidence>
<organism evidence="1 2">
    <name type="scientific">Pogonomyrmex barbatus</name>
    <name type="common">red harvester ant</name>
    <dbReference type="NCBI Taxonomy" id="144034"/>
    <lineage>
        <taxon>Eukaryota</taxon>
        <taxon>Metazoa</taxon>
        <taxon>Ecdysozoa</taxon>
        <taxon>Arthropoda</taxon>
        <taxon>Hexapoda</taxon>
        <taxon>Insecta</taxon>
        <taxon>Pterygota</taxon>
        <taxon>Neoptera</taxon>
        <taxon>Endopterygota</taxon>
        <taxon>Hymenoptera</taxon>
        <taxon>Apocrita</taxon>
        <taxon>Aculeata</taxon>
        <taxon>Formicoidea</taxon>
        <taxon>Formicidae</taxon>
        <taxon>Myrmicinae</taxon>
        <taxon>Pogonomyrmex</taxon>
    </lineage>
</organism>
<keyword evidence="1" id="KW-1185">Reference proteome</keyword>